<reference evidence="1" key="1">
    <citation type="submission" date="2018-06" db="EMBL/GenBank/DDBJ databases">
        <authorList>
            <person name="Zhirakovskaya E."/>
        </authorList>
    </citation>
    <scope>NUCLEOTIDE SEQUENCE</scope>
</reference>
<proteinExistence type="predicted"/>
<name>A0A3B0V2T4_9ZZZZ</name>
<gene>
    <name evidence="1" type="ORF">MNBD_DELTA02-729</name>
</gene>
<sequence length="146" mass="15976">MSNFDTVAAITDNIQGVLETLGIKFSQKAIEDTKDVPASLLPYGEIFYTGESFEETSGERPGYVEATFTLVVILRERFARDLIRAEQDWVHRIRGALGVDALNIGDLASSKLVSRVRSGSVGMDKGSGKSGLGILSYQVKVRYREG</sequence>
<protein>
    <recommendedName>
        <fullName evidence="2">Phage protein</fullName>
    </recommendedName>
</protein>
<dbReference type="EMBL" id="UOEZ01000061">
    <property type="protein sequence ID" value="VAW37808.1"/>
    <property type="molecule type" value="Genomic_DNA"/>
</dbReference>
<accession>A0A3B0V2T4</accession>
<dbReference type="AlphaFoldDB" id="A0A3B0V2T4"/>
<evidence type="ECO:0008006" key="2">
    <source>
        <dbReference type="Google" id="ProtNLM"/>
    </source>
</evidence>
<evidence type="ECO:0000313" key="1">
    <source>
        <dbReference type="EMBL" id="VAW37808.1"/>
    </source>
</evidence>
<organism evidence="1">
    <name type="scientific">hydrothermal vent metagenome</name>
    <dbReference type="NCBI Taxonomy" id="652676"/>
    <lineage>
        <taxon>unclassified sequences</taxon>
        <taxon>metagenomes</taxon>
        <taxon>ecological metagenomes</taxon>
    </lineage>
</organism>